<reference evidence="3 4" key="1">
    <citation type="journal article" date="2024" name="Plant J.">
        <title>Genome sequences and population genomics reveal climatic adaptation and genomic divergence between two closely related sweetgum species.</title>
        <authorList>
            <person name="Xu W.Q."/>
            <person name="Ren C.Q."/>
            <person name="Zhang X.Y."/>
            <person name="Comes H.P."/>
            <person name="Liu X.H."/>
            <person name="Li Y.G."/>
            <person name="Kettle C.J."/>
            <person name="Jalonen R."/>
            <person name="Gaisberger H."/>
            <person name="Ma Y.Z."/>
            <person name="Qiu Y.X."/>
        </authorList>
    </citation>
    <scope>NUCLEOTIDE SEQUENCE [LARGE SCALE GENOMIC DNA]</scope>
    <source>
        <strain evidence="3">Hangzhou</strain>
    </source>
</reference>
<evidence type="ECO:0000313" key="3">
    <source>
        <dbReference type="EMBL" id="KAK9277896.1"/>
    </source>
</evidence>
<dbReference type="Gene3D" id="3.10.350.10">
    <property type="entry name" value="LysM domain"/>
    <property type="match status" value="2"/>
</dbReference>
<dbReference type="CDD" id="cd00118">
    <property type="entry name" value="LysM"/>
    <property type="match status" value="1"/>
</dbReference>
<feature type="chain" id="PRO_5043049096" description="LysM domain-containing protein" evidence="1">
    <location>
        <begin position="27"/>
        <end position="260"/>
    </location>
</feature>
<dbReference type="SUPFAM" id="SSF54106">
    <property type="entry name" value="LysM domain"/>
    <property type="match status" value="1"/>
</dbReference>
<dbReference type="AlphaFoldDB" id="A0AAP0RHB4"/>
<dbReference type="PANTHER" id="PTHR33734:SF28">
    <property type="entry name" value="LYSM DOMAIN-CONTAINING GPI-ANCHORED PROTEIN 1-LIKE"/>
    <property type="match status" value="1"/>
</dbReference>
<comment type="caution">
    <text evidence="3">The sequence shown here is derived from an EMBL/GenBank/DDBJ whole genome shotgun (WGS) entry which is preliminary data.</text>
</comment>
<gene>
    <name evidence="3" type="ORF">L1049_027453</name>
</gene>
<dbReference type="PROSITE" id="PS51782">
    <property type="entry name" value="LYSM"/>
    <property type="match status" value="2"/>
</dbReference>
<organism evidence="3 4">
    <name type="scientific">Liquidambar formosana</name>
    <name type="common">Formosan gum</name>
    <dbReference type="NCBI Taxonomy" id="63359"/>
    <lineage>
        <taxon>Eukaryota</taxon>
        <taxon>Viridiplantae</taxon>
        <taxon>Streptophyta</taxon>
        <taxon>Embryophyta</taxon>
        <taxon>Tracheophyta</taxon>
        <taxon>Spermatophyta</taxon>
        <taxon>Magnoliopsida</taxon>
        <taxon>eudicotyledons</taxon>
        <taxon>Gunneridae</taxon>
        <taxon>Pentapetalae</taxon>
        <taxon>Saxifragales</taxon>
        <taxon>Altingiaceae</taxon>
        <taxon>Liquidambar</taxon>
    </lineage>
</organism>
<keyword evidence="4" id="KW-1185">Reference proteome</keyword>
<accession>A0AAP0RHB4</accession>
<evidence type="ECO:0000256" key="1">
    <source>
        <dbReference type="SAM" id="SignalP"/>
    </source>
</evidence>
<dbReference type="EMBL" id="JBBPBK010000009">
    <property type="protein sequence ID" value="KAK9277896.1"/>
    <property type="molecule type" value="Genomic_DNA"/>
</dbReference>
<dbReference type="InterPro" id="IPR018392">
    <property type="entry name" value="LysM"/>
</dbReference>
<evidence type="ECO:0000313" key="4">
    <source>
        <dbReference type="Proteomes" id="UP001415857"/>
    </source>
</evidence>
<protein>
    <recommendedName>
        <fullName evidence="2">LysM domain-containing protein</fullName>
    </recommendedName>
</protein>
<dbReference type="SMART" id="SM00257">
    <property type="entry name" value="LysM"/>
    <property type="match status" value="2"/>
</dbReference>
<dbReference type="InterPro" id="IPR036779">
    <property type="entry name" value="LysM_dom_sf"/>
</dbReference>
<feature type="signal peptide" evidence="1">
    <location>
        <begin position="1"/>
        <end position="26"/>
    </location>
</feature>
<proteinExistence type="predicted"/>
<feature type="domain" description="LysM" evidence="2">
    <location>
        <begin position="175"/>
        <end position="218"/>
    </location>
</feature>
<keyword evidence="1" id="KW-0732">Signal</keyword>
<dbReference type="Pfam" id="PF01476">
    <property type="entry name" value="LysM"/>
    <property type="match status" value="3"/>
</dbReference>
<dbReference type="PANTHER" id="PTHR33734">
    <property type="entry name" value="LYSM DOMAIN-CONTAINING GPI-ANCHORED PROTEIN 2"/>
    <property type="match status" value="1"/>
</dbReference>
<name>A0AAP0RHB4_LIQFO</name>
<sequence length="260" mass="27918">MQLLLLLLSLFFPNLLLFIHPSITYAKSIIEPCSSSDSCTSLLSYLLPWDSKLSEIASRFHVNISDIFSANSIDPTLLPSFGNQILPTKSLLKVPISCSCVNGIRQSMSTTYTVQAADNLDSISEGYGRLVSAEQIRSVNGINGKEPLASGESIVVPLPCTCFNNSNHGVTTVYLSYVVERGESLSSIGDEYGTTVMDLMAVNGLGQPVIYPGDILAIPIPACSSANLDWRNEDLIVSNGSYALTGNNCVKCTCGPTHLK</sequence>
<feature type="domain" description="LysM" evidence="2">
    <location>
        <begin position="110"/>
        <end position="156"/>
    </location>
</feature>
<dbReference type="Proteomes" id="UP001415857">
    <property type="component" value="Unassembled WGS sequence"/>
</dbReference>
<evidence type="ECO:0000259" key="2">
    <source>
        <dbReference type="PROSITE" id="PS51782"/>
    </source>
</evidence>